<reference evidence="2 3" key="1">
    <citation type="submission" date="2017-11" db="EMBL/GenBank/DDBJ databases">
        <title>Genome sequence of Entomoplasma lucivorax PIPN-2 (ATCC 49196).</title>
        <authorList>
            <person name="Lo W.-S."/>
            <person name="Gasparich G.E."/>
            <person name="Kuo C.-H."/>
        </authorList>
    </citation>
    <scope>NUCLEOTIDE SEQUENCE [LARGE SCALE GENOMIC DNA]</scope>
    <source>
        <strain evidence="2 3">PIPN-2</strain>
    </source>
</reference>
<sequence length="235" mass="28118">MEKHDFWKITIKKEIVSLTKKIVYWVDVLILACFGIILPILLFIFGDKVKAPTGILIICLSSFFLIYSLQRLTQLFLGRKIIKKISSKIINNKFVDWKKTRSYLFVLSNEYKNINYNIQKIIKSNDFCKTKNEETVKFVNIKYLSFDFFGLLILIILFISQLLIKENFWHWQLILSIVILNVYIIFCLPFLIIRQIVLNNKIKNYYLSQTNKEQYPPTNKWLFLDKIKEKIIEIR</sequence>
<protein>
    <submittedName>
        <fullName evidence="2">Uncharacterized protein</fullName>
    </submittedName>
</protein>
<organism evidence="2 3">
    <name type="scientific">Williamsoniiplasma lucivorax</name>
    <dbReference type="NCBI Taxonomy" id="209274"/>
    <lineage>
        <taxon>Bacteria</taxon>
        <taxon>Bacillati</taxon>
        <taxon>Mycoplasmatota</taxon>
        <taxon>Mollicutes</taxon>
        <taxon>Entomoplasmatales</taxon>
        <taxon>Williamsoniiplasma</taxon>
    </lineage>
</organism>
<accession>A0A2S5RDV1</accession>
<proteinExistence type="predicted"/>
<feature type="transmembrane region" description="Helical" evidence="1">
    <location>
        <begin position="143"/>
        <end position="164"/>
    </location>
</feature>
<comment type="caution">
    <text evidence="2">The sequence shown here is derived from an EMBL/GenBank/DDBJ whole genome shotgun (WGS) entry which is preliminary data.</text>
</comment>
<feature type="transmembrane region" description="Helical" evidence="1">
    <location>
        <begin position="170"/>
        <end position="193"/>
    </location>
</feature>
<dbReference type="EMBL" id="PHNE01000002">
    <property type="protein sequence ID" value="PPE05493.1"/>
    <property type="molecule type" value="Genomic_DNA"/>
</dbReference>
<dbReference type="RefSeq" id="WP_028126348.1">
    <property type="nucleotide sequence ID" value="NZ_PHNE01000002.1"/>
</dbReference>
<dbReference type="Proteomes" id="UP000237865">
    <property type="component" value="Unassembled WGS sequence"/>
</dbReference>
<dbReference type="AlphaFoldDB" id="A0A2S5RDV1"/>
<keyword evidence="3" id="KW-1185">Reference proteome</keyword>
<evidence type="ECO:0000256" key="1">
    <source>
        <dbReference type="SAM" id="Phobius"/>
    </source>
</evidence>
<name>A0A2S5RDV1_9MOLU</name>
<feature type="transmembrane region" description="Helical" evidence="1">
    <location>
        <begin position="22"/>
        <end position="45"/>
    </location>
</feature>
<evidence type="ECO:0000313" key="3">
    <source>
        <dbReference type="Proteomes" id="UP000237865"/>
    </source>
</evidence>
<keyword evidence="1" id="KW-1133">Transmembrane helix</keyword>
<evidence type="ECO:0000313" key="2">
    <source>
        <dbReference type="EMBL" id="PPE05493.1"/>
    </source>
</evidence>
<keyword evidence="1" id="KW-0812">Transmembrane</keyword>
<keyword evidence="1" id="KW-0472">Membrane</keyword>
<gene>
    <name evidence="2" type="ORF">ELUCI_v1c05860</name>
</gene>
<feature type="transmembrane region" description="Helical" evidence="1">
    <location>
        <begin position="51"/>
        <end position="69"/>
    </location>
</feature>